<dbReference type="STRING" id="1817892.AUK40_03415"/>
<dbReference type="EMBL" id="MNZT01000059">
    <property type="protein sequence ID" value="OIP97326.1"/>
    <property type="molecule type" value="Genomic_DNA"/>
</dbReference>
<dbReference type="AlphaFoldDB" id="A0A1J5IYG6"/>
<dbReference type="NCBIfam" id="NF041131">
    <property type="entry name" value="RicT_YaaT_fam"/>
    <property type="match status" value="1"/>
</dbReference>
<organism evidence="2 3">
    <name type="scientific">Candidatus Wirthbacteria bacterium CG2_30_54_11</name>
    <dbReference type="NCBI Taxonomy" id="1817892"/>
    <lineage>
        <taxon>Bacteria</taxon>
        <taxon>Candidatus Wirthbacteria</taxon>
    </lineage>
</organism>
<proteinExistence type="predicted"/>
<name>A0A1J5IYG6_9BACT</name>
<comment type="caution">
    <text evidence="2">The sequence shown here is derived from an EMBL/GenBank/DDBJ whole genome shotgun (WGS) entry which is preliminary data.</text>
</comment>
<reference evidence="2 3" key="1">
    <citation type="journal article" date="2016" name="Environ. Microbiol.">
        <title>Genomic resolution of a cold subsurface aquifer community provides metabolic insights for novel microbes adapted to high CO concentrations.</title>
        <authorList>
            <person name="Probst A.J."/>
            <person name="Castelle C.J."/>
            <person name="Singh A."/>
            <person name="Brown C.T."/>
            <person name="Anantharaman K."/>
            <person name="Sharon I."/>
            <person name="Hug L.A."/>
            <person name="Burstein D."/>
            <person name="Emerson J.B."/>
            <person name="Thomas B.C."/>
            <person name="Banfield J.F."/>
        </authorList>
    </citation>
    <scope>NUCLEOTIDE SEQUENCE [LARGE SCALE GENOMIC DNA]</scope>
    <source>
        <strain evidence="2">CG2_30_54_11</strain>
    </source>
</reference>
<dbReference type="Proteomes" id="UP000183245">
    <property type="component" value="Unassembled WGS sequence"/>
</dbReference>
<evidence type="ECO:0000313" key="3">
    <source>
        <dbReference type="Proteomes" id="UP000183245"/>
    </source>
</evidence>
<dbReference type="PANTHER" id="PTHR43830">
    <property type="entry name" value="PROTEIN PSP1"/>
    <property type="match status" value="1"/>
</dbReference>
<feature type="domain" description="PSP1 C-terminal" evidence="1">
    <location>
        <begin position="60"/>
        <end position="145"/>
    </location>
</feature>
<dbReference type="Pfam" id="PF04468">
    <property type="entry name" value="PSP1"/>
    <property type="match status" value="1"/>
</dbReference>
<protein>
    <recommendedName>
        <fullName evidence="1">PSP1 C-terminal domain-containing protein</fullName>
    </recommendedName>
</protein>
<dbReference type="GO" id="GO:0005737">
    <property type="term" value="C:cytoplasm"/>
    <property type="evidence" value="ECO:0007669"/>
    <property type="project" value="TreeGrafter"/>
</dbReference>
<accession>A0A1J5IYG6</accession>
<dbReference type="PROSITE" id="PS51411">
    <property type="entry name" value="PSP1_C"/>
    <property type="match status" value="1"/>
</dbReference>
<evidence type="ECO:0000313" key="2">
    <source>
        <dbReference type="EMBL" id="OIP97326.1"/>
    </source>
</evidence>
<sequence>MQPIVGLVFYPGGQIYYFSPGSFPCKRGDRVIVSTTKGFELGVVQFTHDVDPSTMATPLKKIKGLATAEDLKDRELFSSKEKEAFQKARAKIREHKLPMKLVGAHYNYNGKRLTFFFTAEGRVDFRELVKDLASTFCTRIDLKQIGPKDEARLIGGMGVCGQNLCCRDFLVRPPTTSVKMAQNQDLGTKNPDKISGQCGRLMCCLNYEDEVYKSLRAELLQPGTVVTTPEGRGRILEVRVLKNTMLVEVEGQVFRRMEFPVDKVVVSKQEKA</sequence>
<dbReference type="InterPro" id="IPR047767">
    <property type="entry name" value="PSP1-like"/>
</dbReference>
<dbReference type="PANTHER" id="PTHR43830:SF3">
    <property type="entry name" value="PROTEIN PSP1"/>
    <property type="match status" value="1"/>
</dbReference>
<evidence type="ECO:0000259" key="1">
    <source>
        <dbReference type="PROSITE" id="PS51411"/>
    </source>
</evidence>
<gene>
    <name evidence="2" type="ORF">AUK40_03415</name>
</gene>
<dbReference type="InterPro" id="IPR007557">
    <property type="entry name" value="PSP1_C"/>
</dbReference>